<sequence>MACRLTGLHHVQSGQWHVPLVRLGLGVLVVALVWPGVYTLLIVVAMTVYVSELSVAVARSAQVGSMIARFHEDCARAAAVAQRVVAAGPATLAGVPRRMRKPRFAARIQRLQRAVSHYQAARFAYVAFVLLLVIYASLLVEV</sequence>
<dbReference type="EMBL" id="LGRX02003996">
    <property type="protein sequence ID" value="KAK3281151.1"/>
    <property type="molecule type" value="Genomic_DNA"/>
</dbReference>
<proteinExistence type="predicted"/>
<dbReference type="AlphaFoldDB" id="A0AAE0GPG0"/>
<protein>
    <submittedName>
        <fullName evidence="2">Uncharacterized protein</fullName>
    </submittedName>
</protein>
<keyword evidence="1" id="KW-0812">Transmembrane</keyword>
<evidence type="ECO:0000313" key="2">
    <source>
        <dbReference type="EMBL" id="KAK3281151.1"/>
    </source>
</evidence>
<comment type="caution">
    <text evidence="2">The sequence shown here is derived from an EMBL/GenBank/DDBJ whole genome shotgun (WGS) entry which is preliminary data.</text>
</comment>
<keyword evidence="1" id="KW-0472">Membrane</keyword>
<evidence type="ECO:0000313" key="3">
    <source>
        <dbReference type="Proteomes" id="UP001190700"/>
    </source>
</evidence>
<reference evidence="2 3" key="1">
    <citation type="journal article" date="2015" name="Genome Biol. Evol.">
        <title>Comparative Genomics of a Bacterivorous Green Alga Reveals Evolutionary Causalities and Consequences of Phago-Mixotrophic Mode of Nutrition.</title>
        <authorList>
            <person name="Burns J.A."/>
            <person name="Paasch A."/>
            <person name="Narechania A."/>
            <person name="Kim E."/>
        </authorList>
    </citation>
    <scope>NUCLEOTIDE SEQUENCE [LARGE SCALE GENOMIC DNA]</scope>
    <source>
        <strain evidence="2 3">PLY_AMNH</strain>
    </source>
</reference>
<feature type="transmembrane region" description="Helical" evidence="1">
    <location>
        <begin position="120"/>
        <end position="140"/>
    </location>
</feature>
<organism evidence="2 3">
    <name type="scientific">Cymbomonas tetramitiformis</name>
    <dbReference type="NCBI Taxonomy" id="36881"/>
    <lineage>
        <taxon>Eukaryota</taxon>
        <taxon>Viridiplantae</taxon>
        <taxon>Chlorophyta</taxon>
        <taxon>Pyramimonadophyceae</taxon>
        <taxon>Pyramimonadales</taxon>
        <taxon>Pyramimonadaceae</taxon>
        <taxon>Cymbomonas</taxon>
    </lineage>
</organism>
<name>A0AAE0GPG0_9CHLO</name>
<dbReference type="Proteomes" id="UP001190700">
    <property type="component" value="Unassembled WGS sequence"/>
</dbReference>
<keyword evidence="1" id="KW-1133">Transmembrane helix</keyword>
<accession>A0AAE0GPG0</accession>
<evidence type="ECO:0000256" key="1">
    <source>
        <dbReference type="SAM" id="Phobius"/>
    </source>
</evidence>
<gene>
    <name evidence="2" type="ORF">CYMTET_11044</name>
</gene>
<feature type="transmembrane region" description="Helical" evidence="1">
    <location>
        <begin position="23"/>
        <end position="50"/>
    </location>
</feature>
<keyword evidence="3" id="KW-1185">Reference proteome</keyword>